<evidence type="ECO:0000313" key="2">
    <source>
        <dbReference type="EMBL" id="QHV99172.1"/>
    </source>
</evidence>
<sequence>MFLDFFLLLRKHALPVTLPEYLTLLSALRSDVGSTNVEDFYYLSKTALIKHEQHLDLFDRLFGEYIAGRQSTPLGSLPDVPPDWLKDAINDQLTNEDRVDLDAAGGLDALWQQFRELLDEQNARNENGPMFGGSRWIGTDGTSPFGTNGGGSSPEGFNLDTGEKSPSGGNRSASKVWEQRDYKNLDDSIELNTRNLKMALRRLRILTREGVEDELDIDGTIDSTSRNAGMLDIQMQPSRKNRVKVLMLFDVGGSMDEHIELCSHLFSAARYQFKHLEFMYFHNCVYETLWKDNLRRRERVPTWEVLHKYNKDYKVIFVGDAAMSPYEITMAKGSVEHYNEEAGIVWLGRFKAQYPNLVWLNPNVAAYWKYTQSTSLIREWSGNRMFPLTLNGLEQAMKSLKNPKITF</sequence>
<name>A0A6P1W4C2_9BACT</name>
<dbReference type="KEGG" id="senf:GJR95_31030"/>
<evidence type="ECO:0000313" key="3">
    <source>
        <dbReference type="Proteomes" id="UP000464577"/>
    </source>
</evidence>
<organism evidence="2 3">
    <name type="scientific">Spirosoma endbachense</name>
    <dbReference type="NCBI Taxonomy" id="2666025"/>
    <lineage>
        <taxon>Bacteria</taxon>
        <taxon>Pseudomonadati</taxon>
        <taxon>Bacteroidota</taxon>
        <taxon>Cytophagia</taxon>
        <taxon>Cytophagales</taxon>
        <taxon>Cytophagaceae</taxon>
        <taxon>Spirosoma</taxon>
    </lineage>
</organism>
<dbReference type="AlphaFoldDB" id="A0A6P1W4C2"/>
<keyword evidence="3" id="KW-1185">Reference proteome</keyword>
<dbReference type="InterPro" id="IPR008912">
    <property type="entry name" value="Uncharacterised_CoxE"/>
</dbReference>
<dbReference type="Pfam" id="PF05762">
    <property type="entry name" value="VWA_CoxE"/>
    <property type="match status" value="1"/>
</dbReference>
<accession>A0A6P1W4C2</accession>
<dbReference type="EMBL" id="CP045997">
    <property type="protein sequence ID" value="QHV99172.1"/>
    <property type="molecule type" value="Genomic_DNA"/>
</dbReference>
<evidence type="ECO:0000256" key="1">
    <source>
        <dbReference type="SAM" id="MobiDB-lite"/>
    </source>
</evidence>
<proteinExistence type="predicted"/>
<dbReference type="PANTHER" id="PTHR39338:SF7">
    <property type="entry name" value="BLL6692 PROTEIN"/>
    <property type="match status" value="1"/>
</dbReference>
<protein>
    <submittedName>
        <fullName evidence="2">VWA domain-containing protein</fullName>
    </submittedName>
</protein>
<feature type="region of interest" description="Disordered" evidence="1">
    <location>
        <begin position="128"/>
        <end position="175"/>
    </location>
</feature>
<dbReference type="RefSeq" id="WP_162389578.1">
    <property type="nucleotide sequence ID" value="NZ_CP045997.1"/>
</dbReference>
<dbReference type="Proteomes" id="UP000464577">
    <property type="component" value="Chromosome"/>
</dbReference>
<dbReference type="PANTHER" id="PTHR39338">
    <property type="entry name" value="BLL5662 PROTEIN-RELATED"/>
    <property type="match status" value="1"/>
</dbReference>
<reference evidence="2 3" key="1">
    <citation type="submission" date="2019-11" db="EMBL/GenBank/DDBJ databases">
        <title>Spirosoma endbachense sp. nov., isolated from a natural salt meadow.</title>
        <authorList>
            <person name="Rojas J."/>
            <person name="Ambika Manirajan B."/>
            <person name="Ratering S."/>
            <person name="Suarez C."/>
            <person name="Geissler-Plaum R."/>
            <person name="Schnell S."/>
        </authorList>
    </citation>
    <scope>NUCLEOTIDE SEQUENCE [LARGE SCALE GENOMIC DNA]</scope>
    <source>
        <strain evidence="2 3">I-24</strain>
    </source>
</reference>
<gene>
    <name evidence="2" type="ORF">GJR95_31030</name>
</gene>